<name>A0AAF0TG98_SOLVR</name>
<dbReference type="AlphaFoldDB" id="A0AAF0TG98"/>
<reference evidence="1" key="1">
    <citation type="submission" date="2023-08" db="EMBL/GenBank/DDBJ databases">
        <title>A de novo genome assembly of Solanum verrucosum Schlechtendal, a Mexican diploid species geographically isolated from the other diploid A-genome species in potato relatives.</title>
        <authorList>
            <person name="Hosaka K."/>
        </authorList>
    </citation>
    <scope>NUCLEOTIDE SEQUENCE</scope>
    <source>
        <tissue evidence="1">Young leaves</tissue>
    </source>
</reference>
<accession>A0AAF0TG98</accession>
<gene>
    <name evidence="1" type="ORF">MTR67_012772</name>
</gene>
<dbReference type="EMBL" id="CP133614">
    <property type="protein sequence ID" value="WMV19387.1"/>
    <property type="molecule type" value="Genomic_DNA"/>
</dbReference>
<proteinExistence type="predicted"/>
<keyword evidence="2" id="KW-1185">Reference proteome</keyword>
<protein>
    <submittedName>
        <fullName evidence="1">Uncharacterized protein</fullName>
    </submittedName>
</protein>
<dbReference type="Proteomes" id="UP001234989">
    <property type="component" value="Chromosome 3"/>
</dbReference>
<evidence type="ECO:0000313" key="1">
    <source>
        <dbReference type="EMBL" id="WMV19387.1"/>
    </source>
</evidence>
<evidence type="ECO:0000313" key="2">
    <source>
        <dbReference type="Proteomes" id="UP001234989"/>
    </source>
</evidence>
<organism evidence="1 2">
    <name type="scientific">Solanum verrucosum</name>
    <dbReference type="NCBI Taxonomy" id="315347"/>
    <lineage>
        <taxon>Eukaryota</taxon>
        <taxon>Viridiplantae</taxon>
        <taxon>Streptophyta</taxon>
        <taxon>Embryophyta</taxon>
        <taxon>Tracheophyta</taxon>
        <taxon>Spermatophyta</taxon>
        <taxon>Magnoliopsida</taxon>
        <taxon>eudicotyledons</taxon>
        <taxon>Gunneridae</taxon>
        <taxon>Pentapetalae</taxon>
        <taxon>asterids</taxon>
        <taxon>lamiids</taxon>
        <taxon>Solanales</taxon>
        <taxon>Solanaceae</taxon>
        <taxon>Solanoideae</taxon>
        <taxon>Solaneae</taxon>
        <taxon>Solanum</taxon>
    </lineage>
</organism>
<sequence>MILLRRREASSFCQMTKAREGDMDAFSLFIMILDRREIRFWHDPRLGISPRHFPILYHCSISQNALIANFKQDQRWSITPRRNLNDWEVEDYIQLILLLSNFFPETSLPGYIFGKPHSEGLKGTSL</sequence>